<dbReference type="GO" id="GO:0000105">
    <property type="term" value="P:L-histidine biosynthetic process"/>
    <property type="evidence" value="ECO:0007669"/>
    <property type="project" value="UniProtKB-UniPathway"/>
</dbReference>
<keyword evidence="9" id="KW-0368">Histidine biosynthesis</keyword>
<dbReference type="GO" id="GO:0004636">
    <property type="term" value="F:phosphoribosyl-ATP diphosphatase activity"/>
    <property type="evidence" value="ECO:0007669"/>
    <property type="project" value="UniProtKB-EC"/>
</dbReference>
<dbReference type="Gene3D" id="1.10.287.1080">
    <property type="entry name" value="MazG-like"/>
    <property type="match status" value="1"/>
</dbReference>
<evidence type="ECO:0000256" key="9">
    <source>
        <dbReference type="ARBA" id="ARBA00023102"/>
    </source>
</evidence>
<keyword evidence="8" id="KW-0067">ATP-binding</keyword>
<evidence type="ECO:0000256" key="3">
    <source>
        <dbReference type="ARBA" id="ARBA00009392"/>
    </source>
</evidence>
<evidence type="ECO:0000313" key="11">
    <source>
        <dbReference type="Proteomes" id="UP000315751"/>
    </source>
</evidence>
<gene>
    <name evidence="10" type="ORF">FBZ90_103136</name>
</gene>
<dbReference type="Proteomes" id="UP000315751">
    <property type="component" value="Unassembled WGS sequence"/>
</dbReference>
<dbReference type="AlphaFoldDB" id="A0A560HFW3"/>
<keyword evidence="11" id="KW-1185">Reference proteome</keyword>
<dbReference type="InterPro" id="IPR008179">
    <property type="entry name" value="HisE"/>
</dbReference>
<dbReference type="InterPro" id="IPR021130">
    <property type="entry name" value="PRib-ATP_PPHydrolase-like"/>
</dbReference>
<organism evidence="10 11">
    <name type="scientific">Nitrospirillum amazonense</name>
    <dbReference type="NCBI Taxonomy" id="28077"/>
    <lineage>
        <taxon>Bacteria</taxon>
        <taxon>Pseudomonadati</taxon>
        <taxon>Pseudomonadota</taxon>
        <taxon>Alphaproteobacteria</taxon>
        <taxon>Rhodospirillales</taxon>
        <taxon>Azospirillaceae</taxon>
        <taxon>Nitrospirillum</taxon>
    </lineage>
</organism>
<keyword evidence="7" id="KW-0378">Hydrolase</keyword>
<evidence type="ECO:0000256" key="2">
    <source>
        <dbReference type="ARBA" id="ARBA00005204"/>
    </source>
</evidence>
<dbReference type="RefSeq" id="WP_145730063.1">
    <property type="nucleotide sequence ID" value="NZ_VITR01000003.1"/>
</dbReference>
<comment type="similarity">
    <text evidence="3">Belongs to the PRA-PH family.</text>
</comment>
<keyword evidence="5" id="KW-0028">Amino-acid biosynthesis</keyword>
<comment type="catalytic activity">
    <reaction evidence="1">
        <text>1-(5-phospho-beta-D-ribosyl)-ATP + H2O = 1-(5-phospho-beta-D-ribosyl)-5'-AMP + diphosphate + H(+)</text>
        <dbReference type="Rhea" id="RHEA:22828"/>
        <dbReference type="ChEBI" id="CHEBI:15377"/>
        <dbReference type="ChEBI" id="CHEBI:15378"/>
        <dbReference type="ChEBI" id="CHEBI:33019"/>
        <dbReference type="ChEBI" id="CHEBI:59457"/>
        <dbReference type="ChEBI" id="CHEBI:73183"/>
        <dbReference type="EC" id="3.6.1.31"/>
    </reaction>
</comment>
<comment type="pathway">
    <text evidence="2">Amino-acid biosynthesis; L-histidine biosynthesis; L-histidine from 5-phospho-alpha-D-ribose 1-diphosphate: step 2/9.</text>
</comment>
<dbReference type="CDD" id="cd11534">
    <property type="entry name" value="NTP-PPase_HisIE_like"/>
    <property type="match status" value="1"/>
</dbReference>
<dbReference type="EC" id="3.6.1.31" evidence="4"/>
<dbReference type="NCBIfam" id="TIGR03188">
    <property type="entry name" value="histidine_hisI"/>
    <property type="match status" value="1"/>
</dbReference>
<dbReference type="SUPFAM" id="SSF101386">
    <property type="entry name" value="all-alpha NTP pyrophosphatases"/>
    <property type="match status" value="1"/>
</dbReference>
<dbReference type="EMBL" id="VITR01000003">
    <property type="protein sequence ID" value="TWB44230.1"/>
    <property type="molecule type" value="Genomic_DNA"/>
</dbReference>
<name>A0A560HFW3_9PROT</name>
<evidence type="ECO:0000313" key="10">
    <source>
        <dbReference type="EMBL" id="TWB44230.1"/>
    </source>
</evidence>
<comment type="caution">
    <text evidence="10">The sequence shown here is derived from an EMBL/GenBank/DDBJ whole genome shotgun (WGS) entry which is preliminary data.</text>
</comment>
<dbReference type="Pfam" id="PF01503">
    <property type="entry name" value="PRA-PH"/>
    <property type="match status" value="1"/>
</dbReference>
<evidence type="ECO:0000256" key="6">
    <source>
        <dbReference type="ARBA" id="ARBA00022741"/>
    </source>
</evidence>
<evidence type="ECO:0000256" key="7">
    <source>
        <dbReference type="ARBA" id="ARBA00022801"/>
    </source>
</evidence>
<protein>
    <recommendedName>
        <fullName evidence="4">phosphoribosyl-ATP diphosphatase</fullName>
        <ecNumber evidence="4">3.6.1.31</ecNumber>
    </recommendedName>
</protein>
<evidence type="ECO:0000256" key="5">
    <source>
        <dbReference type="ARBA" id="ARBA00022605"/>
    </source>
</evidence>
<evidence type="ECO:0000256" key="8">
    <source>
        <dbReference type="ARBA" id="ARBA00022840"/>
    </source>
</evidence>
<dbReference type="OrthoDB" id="9814738at2"/>
<dbReference type="GO" id="GO:0005524">
    <property type="term" value="F:ATP binding"/>
    <property type="evidence" value="ECO:0007669"/>
    <property type="project" value="UniProtKB-KW"/>
</dbReference>
<proteinExistence type="inferred from homology"/>
<evidence type="ECO:0000256" key="1">
    <source>
        <dbReference type="ARBA" id="ARBA00001460"/>
    </source>
</evidence>
<reference evidence="10 11" key="1">
    <citation type="submission" date="2019-06" db="EMBL/GenBank/DDBJ databases">
        <title>Genomic Encyclopedia of Type Strains, Phase IV (KMG-V): Genome sequencing to study the core and pangenomes of soil and plant-associated prokaryotes.</title>
        <authorList>
            <person name="Whitman W."/>
        </authorList>
    </citation>
    <scope>NUCLEOTIDE SEQUENCE [LARGE SCALE GENOMIC DNA]</scope>
    <source>
        <strain evidence="10 11">BR 11622</strain>
    </source>
</reference>
<accession>A0A560HFW3</accession>
<evidence type="ECO:0000256" key="4">
    <source>
        <dbReference type="ARBA" id="ARBA00012414"/>
    </source>
</evidence>
<sequence>MNSSVVLLSVRAESVALPCSAPAVADEVARLYGALDHVSPAKNPRTAQLLRAGLRKISQKVVEETAEVALEGVRKRPDAAVRESADLLYNLVVLWHALDIRPDDVWAEMRRRADAFGLAEKLPKQPCVVGEV</sequence>
<keyword evidence="6" id="KW-0547">Nucleotide-binding</keyword>
<dbReference type="UniPathway" id="UPA00031">
    <property type="reaction ID" value="UER00007"/>
</dbReference>